<dbReference type="HOGENOM" id="CLU_3189105_0_0_9"/>
<dbReference type="STRING" id="706433.HMPREF9430_01637"/>
<gene>
    <name evidence="2" type="ORF">HMPREF9430_01637</name>
</gene>
<comment type="caution">
    <text evidence="2">The sequence shown here is derived from an EMBL/GenBank/DDBJ whole genome shotgun (WGS) entry which is preliminary data.</text>
</comment>
<evidence type="ECO:0000256" key="1">
    <source>
        <dbReference type="SAM" id="Phobius"/>
    </source>
</evidence>
<dbReference type="EMBL" id="AECQ01000031">
    <property type="protein sequence ID" value="EFW23832.1"/>
    <property type="molecule type" value="Genomic_DNA"/>
</dbReference>
<keyword evidence="3" id="KW-1185">Reference proteome</keyword>
<feature type="transmembrane region" description="Helical" evidence="1">
    <location>
        <begin position="26"/>
        <end position="45"/>
    </location>
</feature>
<proteinExistence type="predicted"/>
<sequence length="46" mass="5191">MKNGKKEHRFSPDILRIWVYAEMIKTIILAGAIFVPAFKFIGGLLG</sequence>
<keyword evidence="1" id="KW-0812">Transmembrane</keyword>
<organism evidence="2 3">
    <name type="scientific">Solobacterium moorei F0204</name>
    <dbReference type="NCBI Taxonomy" id="706433"/>
    <lineage>
        <taxon>Bacteria</taxon>
        <taxon>Bacillati</taxon>
        <taxon>Bacillota</taxon>
        <taxon>Erysipelotrichia</taxon>
        <taxon>Erysipelotrichales</taxon>
        <taxon>Erysipelotrichaceae</taxon>
        <taxon>Solobacterium</taxon>
    </lineage>
</organism>
<keyword evidence="1" id="KW-0472">Membrane</keyword>
<dbReference type="Proteomes" id="UP000004097">
    <property type="component" value="Unassembled WGS sequence"/>
</dbReference>
<keyword evidence="1" id="KW-1133">Transmembrane helix</keyword>
<evidence type="ECO:0000313" key="3">
    <source>
        <dbReference type="Proteomes" id="UP000004097"/>
    </source>
</evidence>
<accession>E7MPR3</accession>
<reference evidence="2 3" key="1">
    <citation type="submission" date="2010-08" db="EMBL/GenBank/DDBJ databases">
        <authorList>
            <person name="Weinstock G."/>
            <person name="Sodergren E."/>
            <person name="Clifton S."/>
            <person name="Fulton L."/>
            <person name="Fulton B."/>
            <person name="Courtney L."/>
            <person name="Fronick C."/>
            <person name="Harrison M."/>
            <person name="Strong C."/>
            <person name="Farmer C."/>
            <person name="Delahaunty K."/>
            <person name="Markovic C."/>
            <person name="Hall O."/>
            <person name="Minx P."/>
            <person name="Tomlinson C."/>
            <person name="Mitreva M."/>
            <person name="Hou S."/>
            <person name="Chen J."/>
            <person name="Wollam A."/>
            <person name="Pepin K.H."/>
            <person name="Johnson M."/>
            <person name="Bhonagiri V."/>
            <person name="Zhang X."/>
            <person name="Suruliraj S."/>
            <person name="Warren W."/>
            <person name="Chinwalla A."/>
            <person name="Mardis E.R."/>
            <person name="Wilson R.K."/>
        </authorList>
    </citation>
    <scope>NUCLEOTIDE SEQUENCE [LARGE SCALE GENOMIC DNA]</scope>
    <source>
        <strain evidence="2 3">F0204</strain>
    </source>
</reference>
<protein>
    <submittedName>
        <fullName evidence="2">Uncharacterized protein</fullName>
    </submittedName>
</protein>
<dbReference type="AlphaFoldDB" id="E7MPR3"/>
<evidence type="ECO:0000313" key="2">
    <source>
        <dbReference type="EMBL" id="EFW23832.1"/>
    </source>
</evidence>
<name>E7MPR3_9FIRM</name>